<reference evidence="3 4" key="1">
    <citation type="submission" date="2019-03" db="EMBL/GenBank/DDBJ databases">
        <title>Genomic Encyclopedia of Type Strains, Phase IV (KMG-IV): sequencing the most valuable type-strain genomes for metagenomic binning, comparative biology and taxonomic classification.</title>
        <authorList>
            <person name="Goeker M."/>
        </authorList>
    </citation>
    <scope>NUCLEOTIDE SEQUENCE [LARGE SCALE GENOMIC DNA]</scope>
    <source>
        <strain evidence="3 4">DSM 24766</strain>
    </source>
</reference>
<dbReference type="Pfam" id="PF05036">
    <property type="entry name" value="SPOR"/>
    <property type="match status" value="1"/>
</dbReference>
<dbReference type="RefSeq" id="WP_132950847.1">
    <property type="nucleotide sequence ID" value="NZ_SLXU01000003.1"/>
</dbReference>
<dbReference type="Gene3D" id="3.30.70.1070">
    <property type="entry name" value="Sporulation related repeat"/>
    <property type="match status" value="1"/>
</dbReference>
<evidence type="ECO:0000313" key="3">
    <source>
        <dbReference type="EMBL" id="TCP61983.1"/>
    </source>
</evidence>
<sequence length="296" mass="30467">MADIEFDAVDYDDAGGGPPLIATLTMWAGGVVSLALVAGLATWGYRITVRDMTGVPVVQALEGPIRVAPDEPGGQLAVHQGLAVNRIAAVGEAAPPADELRLAPMAVALAEEDMARGDLLPAPQFAAVASGQTVQPAPGGGADIRAVDAPLEEIDDMAPRADALPRLPAGALARSPRPAPRPEGDLVARAAVAAATAAIAPAPAVELSPQEIIAGTVLVQLGAFDSPEDARSTWGGLTDSFADFFDQKMRVVQQSESGGRQFYRLRATGFADMADARRFCAALMAEGADCIPVVAR</sequence>
<dbReference type="OrthoDB" id="8479416at2"/>
<organism evidence="3 4">
    <name type="scientific">Rhodovulum bhavnagarense</name>
    <dbReference type="NCBI Taxonomy" id="992286"/>
    <lineage>
        <taxon>Bacteria</taxon>
        <taxon>Pseudomonadati</taxon>
        <taxon>Pseudomonadota</taxon>
        <taxon>Alphaproteobacteria</taxon>
        <taxon>Rhodobacterales</taxon>
        <taxon>Paracoccaceae</taxon>
        <taxon>Rhodovulum</taxon>
    </lineage>
</organism>
<comment type="caution">
    <text evidence="3">The sequence shown here is derived from an EMBL/GenBank/DDBJ whole genome shotgun (WGS) entry which is preliminary data.</text>
</comment>
<evidence type="ECO:0000256" key="1">
    <source>
        <dbReference type="SAM" id="Phobius"/>
    </source>
</evidence>
<protein>
    <submittedName>
        <fullName evidence="3">Sporulation related protein</fullName>
    </submittedName>
</protein>
<dbReference type="AlphaFoldDB" id="A0A4R2RGC5"/>
<dbReference type="InterPro" id="IPR007730">
    <property type="entry name" value="SPOR-like_dom"/>
</dbReference>
<accession>A0A4R2RGC5</accession>
<name>A0A4R2RGC5_9RHOB</name>
<dbReference type="PROSITE" id="PS51724">
    <property type="entry name" value="SPOR"/>
    <property type="match status" value="1"/>
</dbReference>
<dbReference type="Proteomes" id="UP000295050">
    <property type="component" value="Unassembled WGS sequence"/>
</dbReference>
<dbReference type="SUPFAM" id="SSF110997">
    <property type="entry name" value="Sporulation related repeat"/>
    <property type="match status" value="1"/>
</dbReference>
<evidence type="ECO:0000313" key="4">
    <source>
        <dbReference type="Proteomes" id="UP000295050"/>
    </source>
</evidence>
<dbReference type="EMBL" id="SLXU01000003">
    <property type="protein sequence ID" value="TCP61983.1"/>
    <property type="molecule type" value="Genomic_DNA"/>
</dbReference>
<feature type="domain" description="SPOR" evidence="2">
    <location>
        <begin position="211"/>
        <end position="296"/>
    </location>
</feature>
<dbReference type="InterPro" id="IPR036680">
    <property type="entry name" value="SPOR-like_sf"/>
</dbReference>
<keyword evidence="1" id="KW-0812">Transmembrane</keyword>
<gene>
    <name evidence="3" type="ORF">EV663_103170</name>
</gene>
<keyword evidence="1" id="KW-0472">Membrane</keyword>
<proteinExistence type="predicted"/>
<keyword evidence="4" id="KW-1185">Reference proteome</keyword>
<feature type="transmembrane region" description="Helical" evidence="1">
    <location>
        <begin position="20"/>
        <end position="43"/>
    </location>
</feature>
<keyword evidence="1" id="KW-1133">Transmembrane helix</keyword>
<dbReference type="GO" id="GO:0042834">
    <property type="term" value="F:peptidoglycan binding"/>
    <property type="evidence" value="ECO:0007669"/>
    <property type="project" value="InterPro"/>
</dbReference>
<evidence type="ECO:0000259" key="2">
    <source>
        <dbReference type="PROSITE" id="PS51724"/>
    </source>
</evidence>